<dbReference type="FunFam" id="3.40.50.300:FF:000006">
    <property type="entry name" value="DNA-binding transcriptional regulator NtrC"/>
    <property type="match status" value="1"/>
</dbReference>
<feature type="domain" description="Response regulatory" evidence="7">
    <location>
        <begin position="7"/>
        <end position="123"/>
    </location>
</feature>
<evidence type="ECO:0000259" key="7">
    <source>
        <dbReference type="PROSITE" id="PS50110"/>
    </source>
</evidence>
<dbReference type="PROSITE" id="PS00675">
    <property type="entry name" value="SIGMA54_INTERACT_1"/>
    <property type="match status" value="1"/>
</dbReference>
<dbReference type="InterPro" id="IPR002197">
    <property type="entry name" value="HTH_Fis"/>
</dbReference>
<evidence type="ECO:0000256" key="4">
    <source>
        <dbReference type="ARBA" id="ARBA00023163"/>
    </source>
</evidence>
<proteinExistence type="predicted"/>
<dbReference type="InterPro" id="IPR025662">
    <property type="entry name" value="Sigma_54_int_dom_ATP-bd_1"/>
</dbReference>
<evidence type="ECO:0000256" key="1">
    <source>
        <dbReference type="ARBA" id="ARBA00022741"/>
    </source>
</evidence>
<evidence type="ECO:0000256" key="2">
    <source>
        <dbReference type="ARBA" id="ARBA00022840"/>
    </source>
</evidence>
<dbReference type="AlphaFoldDB" id="A0A848CDV6"/>
<dbReference type="Gene3D" id="3.40.50.2300">
    <property type="match status" value="1"/>
</dbReference>
<dbReference type="GO" id="GO:0005524">
    <property type="term" value="F:ATP binding"/>
    <property type="evidence" value="ECO:0007669"/>
    <property type="project" value="UniProtKB-KW"/>
</dbReference>
<protein>
    <submittedName>
        <fullName evidence="9">Sigma-54-dependent Fis family transcriptional regulator</fullName>
    </submittedName>
</protein>
<keyword evidence="1" id="KW-0547">Nucleotide-binding</keyword>
<keyword evidence="3" id="KW-0805">Transcription regulation</keyword>
<dbReference type="Gene3D" id="1.10.10.60">
    <property type="entry name" value="Homeodomain-like"/>
    <property type="match status" value="1"/>
</dbReference>
<dbReference type="RefSeq" id="WP_168935233.1">
    <property type="nucleotide sequence ID" value="NZ_CAMDEI010000042.1"/>
</dbReference>
<dbReference type="Proteomes" id="UP000522333">
    <property type="component" value="Unassembled WGS sequence"/>
</dbReference>
<dbReference type="GO" id="GO:0000160">
    <property type="term" value="P:phosphorelay signal transduction system"/>
    <property type="evidence" value="ECO:0007669"/>
    <property type="project" value="InterPro"/>
</dbReference>
<dbReference type="PROSITE" id="PS50110">
    <property type="entry name" value="RESPONSE_REGULATORY"/>
    <property type="match status" value="1"/>
</dbReference>
<dbReference type="Pfam" id="PF00072">
    <property type="entry name" value="Response_reg"/>
    <property type="match status" value="1"/>
</dbReference>
<feature type="modified residue" description="4-aspartylphosphate" evidence="5">
    <location>
        <position position="58"/>
    </location>
</feature>
<dbReference type="Gene3D" id="1.10.8.60">
    <property type="match status" value="1"/>
</dbReference>
<dbReference type="PROSITE" id="PS50045">
    <property type="entry name" value="SIGMA54_INTERACT_4"/>
    <property type="match status" value="1"/>
</dbReference>
<dbReference type="InterPro" id="IPR002078">
    <property type="entry name" value="Sigma_54_int"/>
</dbReference>
<dbReference type="GO" id="GO:0003700">
    <property type="term" value="F:DNA-binding transcription factor activity"/>
    <property type="evidence" value="ECO:0007669"/>
    <property type="project" value="InterPro"/>
</dbReference>
<dbReference type="Gene3D" id="3.40.50.300">
    <property type="entry name" value="P-loop containing nucleotide triphosphate hydrolases"/>
    <property type="match status" value="1"/>
</dbReference>
<dbReference type="PROSITE" id="PS00676">
    <property type="entry name" value="SIGMA54_INTERACT_2"/>
    <property type="match status" value="1"/>
</dbReference>
<dbReference type="InterPro" id="IPR001789">
    <property type="entry name" value="Sig_transdc_resp-reg_receiver"/>
</dbReference>
<dbReference type="Pfam" id="PF25601">
    <property type="entry name" value="AAA_lid_14"/>
    <property type="match status" value="1"/>
</dbReference>
<gene>
    <name evidence="9" type="ORF">HF854_04465</name>
</gene>
<dbReference type="SUPFAM" id="SSF52540">
    <property type="entry name" value="P-loop containing nucleoside triphosphate hydrolases"/>
    <property type="match status" value="1"/>
</dbReference>
<dbReference type="PANTHER" id="PTHR32071:SF13">
    <property type="entry name" value="RESPONSE REGULATOR HSFA"/>
    <property type="match status" value="1"/>
</dbReference>
<feature type="domain" description="Sigma-54 factor interaction" evidence="6">
    <location>
        <begin position="153"/>
        <end position="381"/>
    </location>
</feature>
<evidence type="ECO:0000259" key="6">
    <source>
        <dbReference type="PROSITE" id="PS50045"/>
    </source>
</evidence>
<dbReference type="SMART" id="SM00448">
    <property type="entry name" value="REC"/>
    <property type="match status" value="1"/>
</dbReference>
<dbReference type="Pfam" id="PF00158">
    <property type="entry name" value="Sigma54_activat"/>
    <property type="match status" value="1"/>
</dbReference>
<evidence type="ECO:0000256" key="3">
    <source>
        <dbReference type="ARBA" id="ARBA00023015"/>
    </source>
</evidence>
<dbReference type="InterPro" id="IPR025943">
    <property type="entry name" value="Sigma_54_int_dom_ATP-bd_2"/>
</dbReference>
<feature type="domain" description="HTH lysR-type" evidence="8">
    <location>
        <begin position="429"/>
        <end position="464"/>
    </location>
</feature>
<evidence type="ECO:0000313" key="10">
    <source>
        <dbReference type="Proteomes" id="UP000522333"/>
    </source>
</evidence>
<organism evidence="9 10">
    <name type="scientific">Desulfovibrio piger</name>
    <dbReference type="NCBI Taxonomy" id="901"/>
    <lineage>
        <taxon>Bacteria</taxon>
        <taxon>Pseudomonadati</taxon>
        <taxon>Thermodesulfobacteriota</taxon>
        <taxon>Desulfovibrionia</taxon>
        <taxon>Desulfovibrionales</taxon>
        <taxon>Desulfovibrionaceae</taxon>
        <taxon>Desulfovibrio</taxon>
    </lineage>
</organism>
<name>A0A848CDV6_9BACT</name>
<dbReference type="InterPro" id="IPR000847">
    <property type="entry name" value="LysR_HTH_N"/>
</dbReference>
<dbReference type="SMART" id="SM00382">
    <property type="entry name" value="AAA"/>
    <property type="match status" value="1"/>
</dbReference>
<evidence type="ECO:0000259" key="8">
    <source>
        <dbReference type="PROSITE" id="PS50931"/>
    </source>
</evidence>
<dbReference type="CDD" id="cd00009">
    <property type="entry name" value="AAA"/>
    <property type="match status" value="1"/>
</dbReference>
<dbReference type="InterPro" id="IPR027417">
    <property type="entry name" value="P-loop_NTPase"/>
</dbReference>
<dbReference type="EMBL" id="JABAFY010000011">
    <property type="protein sequence ID" value="NME51794.1"/>
    <property type="molecule type" value="Genomic_DNA"/>
</dbReference>
<keyword evidence="2" id="KW-0067">ATP-binding</keyword>
<reference evidence="9 10" key="1">
    <citation type="submission" date="2020-04" db="EMBL/GenBank/DDBJ databases">
        <authorList>
            <person name="Hitch T.C.A."/>
            <person name="Wylensek D."/>
            <person name="Clavel T."/>
        </authorList>
    </citation>
    <scope>NUCLEOTIDE SEQUENCE [LARGE SCALE GENOMIC DNA]</scope>
    <source>
        <strain evidence="9 10">PG-251-APC-1</strain>
    </source>
</reference>
<dbReference type="GO" id="GO:0043565">
    <property type="term" value="F:sequence-specific DNA binding"/>
    <property type="evidence" value="ECO:0007669"/>
    <property type="project" value="InterPro"/>
</dbReference>
<comment type="caution">
    <text evidence="9">The sequence shown here is derived from an EMBL/GenBank/DDBJ whole genome shotgun (WGS) entry which is preliminary data.</text>
</comment>
<dbReference type="PANTHER" id="PTHR32071">
    <property type="entry name" value="TRANSCRIPTIONAL REGULATORY PROTEIN"/>
    <property type="match status" value="1"/>
</dbReference>
<accession>A0A848CDV6</accession>
<dbReference type="CDD" id="cd00156">
    <property type="entry name" value="REC"/>
    <property type="match status" value="1"/>
</dbReference>
<dbReference type="InterPro" id="IPR011006">
    <property type="entry name" value="CheY-like_superfamily"/>
</dbReference>
<keyword evidence="5" id="KW-0597">Phosphoprotein</keyword>
<dbReference type="InterPro" id="IPR003593">
    <property type="entry name" value="AAA+_ATPase"/>
</dbReference>
<dbReference type="Pfam" id="PF02954">
    <property type="entry name" value="HTH_8"/>
    <property type="match status" value="1"/>
</dbReference>
<dbReference type="SUPFAM" id="SSF52172">
    <property type="entry name" value="CheY-like"/>
    <property type="match status" value="1"/>
</dbReference>
<dbReference type="InterPro" id="IPR058031">
    <property type="entry name" value="AAA_lid_NorR"/>
</dbReference>
<dbReference type="PROSITE" id="PS50931">
    <property type="entry name" value="HTH_LYSR"/>
    <property type="match status" value="1"/>
</dbReference>
<sequence>MIDSPCGILLVDDEPAWLRSLERLLRRSSLAGTVITCSDSREALGILDKENIGLVLLDLTMPYVSGEQLLGDIRAAHPDVLVIILTGMNTADKAMQCLKAGAFDYFVKTWGEERLLTGISHAIRVASLEKSRAETSRSILSQRPLHPEAFRDIITANNEMFTIFRYMESILPSRYPLLITGESGVGKELVARAAHALTRARGNFVSVNMASLDGAMLEDTLFGHVKGAYTNASAARAGLVEQAQGGTLFLDEIGEMPPHSQARLLRFLQEGEYYPIGADRPKKVASHIVVATNRDIKAQQHEGSFRKDLYFRLSTHHVHIPPLRERHEDIPLLIHAFMNEATKDFGGPPPRLPKDVLLALMKYPYPGNVRELKSMIIHAVSLGRAELQLADFPMLTGKDLPELTDISPESYLLKTFLGMDKFPPLHAVRQIMTTAALIKCDGNQTAAAKLLGISQPAISKRINS</sequence>
<evidence type="ECO:0000313" key="9">
    <source>
        <dbReference type="EMBL" id="NME51794.1"/>
    </source>
</evidence>
<evidence type="ECO:0000256" key="5">
    <source>
        <dbReference type="PROSITE-ProRule" id="PRU00169"/>
    </source>
</evidence>
<keyword evidence="4" id="KW-0804">Transcription</keyword>